<feature type="transmembrane region" description="Helical" evidence="1">
    <location>
        <begin position="15"/>
        <end position="34"/>
    </location>
</feature>
<dbReference type="EMBL" id="JAIMJA010000019">
    <property type="protein sequence ID" value="MCE2596460.1"/>
    <property type="molecule type" value="Genomic_DNA"/>
</dbReference>
<proteinExistence type="predicted"/>
<keyword evidence="1" id="KW-0812">Transmembrane</keyword>
<name>A0ABS8WDX3_9GAMM</name>
<comment type="caution">
    <text evidence="2">The sequence shown here is derived from an EMBL/GenBank/DDBJ whole genome shotgun (WGS) entry which is preliminary data.</text>
</comment>
<protein>
    <submittedName>
        <fullName evidence="2">Uncharacterized protein</fullName>
    </submittedName>
</protein>
<evidence type="ECO:0000256" key="1">
    <source>
        <dbReference type="SAM" id="Phobius"/>
    </source>
</evidence>
<keyword evidence="1" id="KW-1133">Transmembrane helix</keyword>
<sequence>MSAPAKSVRTIKRRYWGILALLLVAILSYMAIMILQDPLADDEKIIAIPFFALAALALFLGSYGYSDTLIEFRSNTLTHSTGFFGPRRSKKVTIKRPHHVEVALRQVDSGEVNSKKSYYIVSLVNDERTDINKFYSVTPARALGRELSQGFKIRLRDYTVKTYKK</sequence>
<keyword evidence="1" id="KW-0472">Membrane</keyword>
<reference evidence="2 3" key="1">
    <citation type="journal article" date="2022" name="Environ. Microbiol. Rep.">
        <title>Eco-phylogenetic analyses reveal divergent evolution of vitamin B12 metabolism in the marine bacterial family 'Psychromonadaceae'.</title>
        <authorList>
            <person name="Jin X."/>
            <person name="Yang Y."/>
            <person name="Cao H."/>
            <person name="Gao B."/>
            <person name="Zhao Z."/>
        </authorList>
    </citation>
    <scope>NUCLEOTIDE SEQUENCE [LARGE SCALE GENOMIC DNA]</scope>
    <source>
        <strain evidence="2 3">MKS20</strain>
    </source>
</reference>
<dbReference type="RefSeq" id="WP_233054097.1">
    <property type="nucleotide sequence ID" value="NZ_JAIMJA010000019.1"/>
</dbReference>
<organism evidence="2 3">
    <name type="scientific">Motilimonas cestriensis</name>
    <dbReference type="NCBI Taxonomy" id="2742685"/>
    <lineage>
        <taxon>Bacteria</taxon>
        <taxon>Pseudomonadati</taxon>
        <taxon>Pseudomonadota</taxon>
        <taxon>Gammaproteobacteria</taxon>
        <taxon>Alteromonadales</taxon>
        <taxon>Alteromonadales genera incertae sedis</taxon>
        <taxon>Motilimonas</taxon>
    </lineage>
</organism>
<accession>A0ABS8WDX3</accession>
<evidence type="ECO:0000313" key="2">
    <source>
        <dbReference type="EMBL" id="MCE2596460.1"/>
    </source>
</evidence>
<evidence type="ECO:0000313" key="3">
    <source>
        <dbReference type="Proteomes" id="UP001201273"/>
    </source>
</evidence>
<keyword evidence="3" id="KW-1185">Reference proteome</keyword>
<feature type="transmembrane region" description="Helical" evidence="1">
    <location>
        <begin position="46"/>
        <end position="65"/>
    </location>
</feature>
<gene>
    <name evidence="2" type="ORF">K6Y31_16815</name>
</gene>
<dbReference type="Proteomes" id="UP001201273">
    <property type="component" value="Unassembled WGS sequence"/>
</dbReference>